<comment type="caution">
    <text evidence="6">The sequence shown here is derived from an EMBL/GenBank/DDBJ whole genome shotgun (WGS) entry which is preliminary data.</text>
</comment>
<feature type="transmembrane region" description="Helical" evidence="4">
    <location>
        <begin position="45"/>
        <end position="63"/>
    </location>
</feature>
<dbReference type="InterPro" id="IPR004140">
    <property type="entry name" value="Exo70"/>
</dbReference>
<dbReference type="PANTHER" id="PTHR12542:SF180">
    <property type="entry name" value="EXOCYST SUBUNIT EXO70 FAMILY PROTEIN"/>
    <property type="match status" value="1"/>
</dbReference>
<sequence length="660" mass="75933">MLIKIQSWLLQPKVWRLVCFVSSIVGLVCYALSSSFNHLYGNWTWWKIFLYIVLSFFVSLAVLSAKAWEYSTSRCLEAHTAFFILLVTSVYSFFFDKEVKGKPDAYSLLSSAAFAIMSLCLSRLSHLGFEDDLLYFFSGVLTVQLMKIKPWLVIVGGSFSYSLIILRSALNALPRTGYLGLSVQDQVVIEIVSHSQGTSHTASQADSPQEVDATPENEGLGFTVTQVVSRSQQSTSDSDNNINIKTRFIGCIETLKKENGNIIDAISKHVDGYFKASEVEIHADNNLVVDALPLGIINDLQETAWLMLTTEFEEDCWRGYSSCRREFLKECIWTFGLQIQELKTEDVDKIEKVRCWLKKALHVADNILFPNERRLCDRIFKGASFYADIAFREVSMELMISLLRIANHLTTFLDSKSFAYCRGGQLHPNIRELMEKICLVCLRRDSRFKQEFEKYTMVDKEGKLSPSVHVARIIITELLERILEAGSKNYDNNALGYVFVMNNLSYIEREANLYGLVPVFGHDWLRKNTIKLKQNLELYQRSSWNKIVDLLKLDINDSEPDVATELLKDKLRSFNKHFDEICNVQSTWFVFDEQSRELIIKSIENILLPAYGNFIGRFQDFLGKHANEYIKYGILEIQDRVNNLFHIGECMSWKLKRYPN</sequence>
<feature type="transmembrane region" description="Helical" evidence="4">
    <location>
        <begin position="150"/>
        <end position="170"/>
    </location>
</feature>
<reference evidence="6 7" key="1">
    <citation type="submission" date="2024-08" db="EMBL/GenBank/DDBJ databases">
        <title>Insights into the chromosomal genome structure of Flemingia macrophylla.</title>
        <authorList>
            <person name="Ding Y."/>
            <person name="Zhao Y."/>
            <person name="Bi W."/>
            <person name="Wu M."/>
            <person name="Zhao G."/>
            <person name="Gong Y."/>
            <person name="Li W."/>
            <person name="Zhang P."/>
        </authorList>
    </citation>
    <scope>NUCLEOTIDE SEQUENCE [LARGE SCALE GENOMIC DNA]</scope>
    <source>
        <strain evidence="6">DYQJB</strain>
        <tissue evidence="6">Leaf</tissue>
    </source>
</reference>
<proteinExistence type="inferred from homology"/>
<dbReference type="PANTHER" id="PTHR12542">
    <property type="entry name" value="EXOCYST COMPLEX PROTEIN EXO70"/>
    <property type="match status" value="1"/>
</dbReference>
<comment type="similarity">
    <text evidence="1 3">Belongs to the EXO70 family.</text>
</comment>
<dbReference type="GO" id="GO:0006887">
    <property type="term" value="P:exocytosis"/>
    <property type="evidence" value="ECO:0007669"/>
    <property type="project" value="UniProtKB-KW"/>
</dbReference>
<comment type="function">
    <text evidence="3">Component of the exocyst complex.</text>
</comment>
<evidence type="ECO:0000256" key="1">
    <source>
        <dbReference type="ARBA" id="ARBA00006756"/>
    </source>
</evidence>
<keyword evidence="4" id="KW-0812">Transmembrane</keyword>
<feature type="transmembrane region" description="Helical" evidence="4">
    <location>
        <begin position="106"/>
        <end position="129"/>
    </location>
</feature>
<feature type="transmembrane region" description="Helical" evidence="4">
    <location>
        <begin position="75"/>
        <end position="94"/>
    </location>
</feature>
<dbReference type="EMBL" id="JBGMDY010000011">
    <property type="protein sequence ID" value="KAL2317421.1"/>
    <property type="molecule type" value="Genomic_DNA"/>
</dbReference>
<evidence type="ECO:0000259" key="5">
    <source>
        <dbReference type="Pfam" id="PF03081"/>
    </source>
</evidence>
<evidence type="ECO:0000256" key="4">
    <source>
        <dbReference type="SAM" id="Phobius"/>
    </source>
</evidence>
<evidence type="ECO:0000256" key="3">
    <source>
        <dbReference type="RuleBase" id="RU365026"/>
    </source>
</evidence>
<dbReference type="GO" id="GO:0015031">
    <property type="term" value="P:protein transport"/>
    <property type="evidence" value="ECO:0007669"/>
    <property type="project" value="UniProtKB-KW"/>
</dbReference>
<accession>A0ABD1L1N5</accession>
<dbReference type="SUPFAM" id="SSF74788">
    <property type="entry name" value="Cullin repeat-like"/>
    <property type="match status" value="1"/>
</dbReference>
<keyword evidence="4" id="KW-1133">Transmembrane helix</keyword>
<keyword evidence="2 3" id="KW-0813">Transport</keyword>
<keyword evidence="3" id="KW-0653">Protein transport</keyword>
<dbReference type="Pfam" id="PF03081">
    <property type="entry name" value="Exo70_C"/>
    <property type="match status" value="1"/>
</dbReference>
<protein>
    <recommendedName>
        <fullName evidence="3">Exocyst subunit Exo70 family protein</fullName>
    </recommendedName>
</protein>
<keyword evidence="4" id="KW-0472">Membrane</keyword>
<dbReference type="Gene3D" id="1.20.1280.170">
    <property type="entry name" value="Exocyst complex component Exo70"/>
    <property type="match status" value="2"/>
</dbReference>
<evidence type="ECO:0000256" key="2">
    <source>
        <dbReference type="ARBA" id="ARBA00022448"/>
    </source>
</evidence>
<name>A0ABD1L1N5_9FABA</name>
<evidence type="ECO:0000313" key="6">
    <source>
        <dbReference type="EMBL" id="KAL2317421.1"/>
    </source>
</evidence>
<evidence type="ECO:0000313" key="7">
    <source>
        <dbReference type="Proteomes" id="UP001603857"/>
    </source>
</evidence>
<dbReference type="AlphaFoldDB" id="A0ABD1L1N5"/>
<feature type="transmembrane region" description="Helical" evidence="4">
    <location>
        <begin position="14"/>
        <end position="33"/>
    </location>
</feature>
<dbReference type="InterPro" id="IPR016159">
    <property type="entry name" value="Cullin_repeat-like_dom_sf"/>
</dbReference>
<keyword evidence="7" id="KW-1185">Reference proteome</keyword>
<organism evidence="6 7">
    <name type="scientific">Flemingia macrophylla</name>
    <dbReference type="NCBI Taxonomy" id="520843"/>
    <lineage>
        <taxon>Eukaryota</taxon>
        <taxon>Viridiplantae</taxon>
        <taxon>Streptophyta</taxon>
        <taxon>Embryophyta</taxon>
        <taxon>Tracheophyta</taxon>
        <taxon>Spermatophyta</taxon>
        <taxon>Magnoliopsida</taxon>
        <taxon>eudicotyledons</taxon>
        <taxon>Gunneridae</taxon>
        <taxon>Pentapetalae</taxon>
        <taxon>rosids</taxon>
        <taxon>fabids</taxon>
        <taxon>Fabales</taxon>
        <taxon>Fabaceae</taxon>
        <taxon>Papilionoideae</taxon>
        <taxon>50 kb inversion clade</taxon>
        <taxon>NPAAA clade</taxon>
        <taxon>indigoferoid/millettioid clade</taxon>
        <taxon>Phaseoleae</taxon>
        <taxon>Flemingia</taxon>
    </lineage>
</organism>
<feature type="domain" description="Exocyst complex subunit Exo70 C-terminal" evidence="5">
    <location>
        <begin position="454"/>
        <end position="642"/>
    </location>
</feature>
<keyword evidence="3" id="KW-0268">Exocytosis</keyword>
<dbReference type="InterPro" id="IPR046364">
    <property type="entry name" value="Exo70_C"/>
</dbReference>
<dbReference type="Proteomes" id="UP001603857">
    <property type="component" value="Unassembled WGS sequence"/>
</dbReference>
<gene>
    <name evidence="6" type="ORF">Fmac_031297</name>
</gene>